<dbReference type="SUPFAM" id="SSF47384">
    <property type="entry name" value="Homodimeric domain of signal transducing histidine kinase"/>
    <property type="match status" value="1"/>
</dbReference>
<dbReference type="GO" id="GO:0000155">
    <property type="term" value="F:phosphorelay sensor kinase activity"/>
    <property type="evidence" value="ECO:0007669"/>
    <property type="project" value="InterPro"/>
</dbReference>
<dbReference type="CDD" id="cd00082">
    <property type="entry name" value="HisKA"/>
    <property type="match status" value="1"/>
</dbReference>
<keyword evidence="4" id="KW-0808">Transferase</keyword>
<feature type="domain" description="Histidine kinase" evidence="7">
    <location>
        <begin position="306"/>
        <end position="536"/>
    </location>
</feature>
<evidence type="ECO:0000256" key="3">
    <source>
        <dbReference type="ARBA" id="ARBA00022553"/>
    </source>
</evidence>
<dbReference type="Gene3D" id="3.40.50.2300">
    <property type="match status" value="1"/>
</dbReference>
<dbReference type="InterPro" id="IPR003594">
    <property type="entry name" value="HATPase_dom"/>
</dbReference>
<dbReference type="Gene3D" id="3.30.450.20">
    <property type="entry name" value="PAS domain"/>
    <property type="match status" value="1"/>
</dbReference>
<dbReference type="Proteomes" id="UP000479335">
    <property type="component" value="Unassembled WGS sequence"/>
</dbReference>
<evidence type="ECO:0000313" key="11">
    <source>
        <dbReference type="Proteomes" id="UP000479335"/>
    </source>
</evidence>
<dbReference type="InterPro" id="IPR004358">
    <property type="entry name" value="Sig_transdc_His_kin-like_C"/>
</dbReference>
<dbReference type="EC" id="2.7.13.3" evidence="2"/>
<gene>
    <name evidence="10" type="ORF">GTP46_08400</name>
</gene>
<dbReference type="Pfam" id="PF00072">
    <property type="entry name" value="Response_reg"/>
    <property type="match status" value="1"/>
</dbReference>
<dbReference type="CDD" id="cd00130">
    <property type="entry name" value="PAS"/>
    <property type="match status" value="1"/>
</dbReference>
<dbReference type="Pfam" id="PF02518">
    <property type="entry name" value="HATPase_c"/>
    <property type="match status" value="1"/>
</dbReference>
<evidence type="ECO:0000256" key="5">
    <source>
        <dbReference type="ARBA" id="ARBA00022777"/>
    </source>
</evidence>
<dbReference type="InterPro" id="IPR035965">
    <property type="entry name" value="PAS-like_dom_sf"/>
</dbReference>
<dbReference type="EMBL" id="WWCN01000004">
    <property type="protein sequence ID" value="MYM22665.1"/>
    <property type="molecule type" value="Genomic_DNA"/>
</dbReference>
<dbReference type="SUPFAM" id="SSF52172">
    <property type="entry name" value="CheY-like"/>
    <property type="match status" value="1"/>
</dbReference>
<dbReference type="Gene3D" id="1.10.287.130">
    <property type="match status" value="1"/>
</dbReference>
<dbReference type="PROSITE" id="PS50110">
    <property type="entry name" value="RESPONSE_REGULATORY"/>
    <property type="match status" value="1"/>
</dbReference>
<feature type="domain" description="Response regulatory" evidence="8">
    <location>
        <begin position="5"/>
        <end position="121"/>
    </location>
</feature>
<dbReference type="PROSITE" id="PS50113">
    <property type="entry name" value="PAC"/>
    <property type="match status" value="1"/>
</dbReference>
<dbReference type="InterPro" id="IPR036097">
    <property type="entry name" value="HisK_dim/P_sf"/>
</dbReference>
<dbReference type="PANTHER" id="PTHR43304:SF1">
    <property type="entry name" value="PAC DOMAIN-CONTAINING PROTEIN"/>
    <property type="match status" value="1"/>
</dbReference>
<proteinExistence type="predicted"/>
<dbReference type="CDD" id="cd00156">
    <property type="entry name" value="REC"/>
    <property type="match status" value="1"/>
</dbReference>
<dbReference type="InterPro" id="IPR003661">
    <property type="entry name" value="HisK_dim/P_dom"/>
</dbReference>
<protein>
    <recommendedName>
        <fullName evidence="2">histidine kinase</fullName>
        <ecNumber evidence="2">2.7.13.3</ecNumber>
    </recommendedName>
</protein>
<dbReference type="PRINTS" id="PR00344">
    <property type="entry name" value="BCTRLSENSOR"/>
</dbReference>
<dbReference type="InterPro" id="IPR000014">
    <property type="entry name" value="PAS"/>
</dbReference>
<evidence type="ECO:0000259" key="8">
    <source>
        <dbReference type="PROSITE" id="PS50110"/>
    </source>
</evidence>
<feature type="modified residue" description="4-aspartylphosphate" evidence="6">
    <location>
        <position position="56"/>
    </location>
</feature>
<dbReference type="PANTHER" id="PTHR43304">
    <property type="entry name" value="PHYTOCHROME-LIKE PROTEIN CPH1"/>
    <property type="match status" value="1"/>
</dbReference>
<dbReference type="InterPro" id="IPR001610">
    <property type="entry name" value="PAC"/>
</dbReference>
<dbReference type="InterPro" id="IPR052162">
    <property type="entry name" value="Sensor_kinase/Photoreceptor"/>
</dbReference>
<dbReference type="InterPro" id="IPR036890">
    <property type="entry name" value="HATPase_C_sf"/>
</dbReference>
<evidence type="ECO:0000259" key="7">
    <source>
        <dbReference type="PROSITE" id="PS50109"/>
    </source>
</evidence>
<feature type="domain" description="PAC" evidence="9">
    <location>
        <begin position="215"/>
        <end position="268"/>
    </location>
</feature>
<dbReference type="Gene3D" id="3.30.565.10">
    <property type="entry name" value="Histidine kinase-like ATPase, C-terminal domain"/>
    <property type="match status" value="1"/>
</dbReference>
<dbReference type="AlphaFoldDB" id="A0A6L8K6S3"/>
<dbReference type="InterPro" id="IPR005467">
    <property type="entry name" value="His_kinase_dom"/>
</dbReference>
<dbReference type="RefSeq" id="WP_161006162.1">
    <property type="nucleotide sequence ID" value="NZ_WWCN01000004.1"/>
</dbReference>
<dbReference type="InterPro" id="IPR013655">
    <property type="entry name" value="PAS_fold_3"/>
</dbReference>
<comment type="caution">
    <text evidence="10">The sequence shown here is derived from an EMBL/GenBank/DDBJ whole genome shotgun (WGS) entry which is preliminary data.</text>
</comment>
<dbReference type="SMART" id="SM00388">
    <property type="entry name" value="HisKA"/>
    <property type="match status" value="1"/>
</dbReference>
<dbReference type="PROSITE" id="PS50109">
    <property type="entry name" value="HIS_KIN"/>
    <property type="match status" value="1"/>
</dbReference>
<keyword evidence="11" id="KW-1185">Reference proteome</keyword>
<evidence type="ECO:0000313" key="10">
    <source>
        <dbReference type="EMBL" id="MYM22665.1"/>
    </source>
</evidence>
<dbReference type="InterPro" id="IPR001789">
    <property type="entry name" value="Sig_transdc_resp-reg_receiver"/>
</dbReference>
<dbReference type="Pfam" id="PF08447">
    <property type="entry name" value="PAS_3"/>
    <property type="match status" value="1"/>
</dbReference>
<dbReference type="NCBIfam" id="TIGR00229">
    <property type="entry name" value="sensory_box"/>
    <property type="match status" value="1"/>
</dbReference>
<evidence type="ECO:0000256" key="4">
    <source>
        <dbReference type="ARBA" id="ARBA00022679"/>
    </source>
</evidence>
<accession>A0A6L8K6S3</accession>
<dbReference type="SUPFAM" id="SSF55874">
    <property type="entry name" value="ATPase domain of HSP90 chaperone/DNA topoisomerase II/histidine kinase"/>
    <property type="match status" value="1"/>
</dbReference>
<dbReference type="InterPro" id="IPR000700">
    <property type="entry name" value="PAS-assoc_C"/>
</dbReference>
<dbReference type="SMART" id="SM00387">
    <property type="entry name" value="HATPase_c"/>
    <property type="match status" value="1"/>
</dbReference>
<keyword evidence="3 6" id="KW-0597">Phosphoprotein</keyword>
<keyword evidence="5" id="KW-0418">Kinase</keyword>
<dbReference type="InterPro" id="IPR011006">
    <property type="entry name" value="CheY-like_superfamily"/>
</dbReference>
<sequence length="544" mass="60326">MNSLCVLVVEDCESDASLILRILTKAGYAVLSARVETEAEFRAELTHRDWDLILSDYSLPGFSADAALNILRQSARDIPFIIISHNIGEEAAVAMMKSGAHDYVMKASMSRLVPAVEREIRDAATRKDRRRFSIALKESEARWNFALEGSGYGVWDWNIAEAKVIYSSCWLSMHGYQCIDMLGNFEHHKSLIHPDDINQVELAWDECITHRATRYRAEFRSKDHDGGWRWVLNRGMVVERGLDGKASRIISTHADISLQKKNEQLLVELNGDLERKICERTAELSAALDHLAESKKLAALGVLVTGIAHELNTPLGNIVLGISTLSDELETLSDQLDRGAISRGGLRSQLVQWRENAQMALRNSSRAADLIDRFKQIAVDQVSHAKRVVNLGEIIESCIDATLNLRSSVEIKCETEIDQSIQLMSAGHLEQVISAVLMNAMQHAFQGRTSGIVEVKAMRVDSEIFISIGDNGIGIKSDFCQRVFDPFFTTKLGQGSMGLGLTIAHNLVTGILKGTIGIANRQSGGVLVKIKFPCDPLNVIEDIY</sequence>
<reference evidence="10 11" key="1">
    <citation type="submission" date="2019-12" db="EMBL/GenBank/DDBJ databases">
        <title>Novel species isolated from a subtropical stream in China.</title>
        <authorList>
            <person name="Lu H."/>
        </authorList>
    </citation>
    <scope>NUCLEOTIDE SEQUENCE [LARGE SCALE GENOMIC DNA]</scope>
    <source>
        <strain evidence="10 11">FT135W</strain>
    </source>
</reference>
<dbReference type="SMART" id="SM00448">
    <property type="entry name" value="REC"/>
    <property type="match status" value="1"/>
</dbReference>
<name>A0A6L8K6S3_9BURK</name>
<dbReference type="SMART" id="SM00086">
    <property type="entry name" value="PAC"/>
    <property type="match status" value="1"/>
</dbReference>
<dbReference type="SUPFAM" id="SSF55785">
    <property type="entry name" value="PYP-like sensor domain (PAS domain)"/>
    <property type="match status" value="1"/>
</dbReference>
<evidence type="ECO:0000256" key="2">
    <source>
        <dbReference type="ARBA" id="ARBA00012438"/>
    </source>
</evidence>
<organism evidence="10 11">
    <name type="scientific">Duganella flavida</name>
    <dbReference type="NCBI Taxonomy" id="2692175"/>
    <lineage>
        <taxon>Bacteria</taxon>
        <taxon>Pseudomonadati</taxon>
        <taxon>Pseudomonadota</taxon>
        <taxon>Betaproteobacteria</taxon>
        <taxon>Burkholderiales</taxon>
        <taxon>Oxalobacteraceae</taxon>
        <taxon>Telluria group</taxon>
        <taxon>Duganella</taxon>
    </lineage>
</organism>
<evidence type="ECO:0000256" key="6">
    <source>
        <dbReference type="PROSITE-ProRule" id="PRU00169"/>
    </source>
</evidence>
<evidence type="ECO:0000259" key="9">
    <source>
        <dbReference type="PROSITE" id="PS50113"/>
    </source>
</evidence>
<comment type="catalytic activity">
    <reaction evidence="1">
        <text>ATP + protein L-histidine = ADP + protein N-phospho-L-histidine.</text>
        <dbReference type="EC" id="2.7.13.3"/>
    </reaction>
</comment>
<evidence type="ECO:0000256" key="1">
    <source>
        <dbReference type="ARBA" id="ARBA00000085"/>
    </source>
</evidence>